<dbReference type="EMBL" id="AWVP01000003">
    <property type="protein sequence ID" value="ERK60621.1"/>
    <property type="molecule type" value="Genomic_DNA"/>
</dbReference>
<comment type="caution">
    <text evidence="2">The sequence shown here is derived from an EMBL/GenBank/DDBJ whole genome shotgun (WGS) entry which is preliminary data.</text>
</comment>
<feature type="transmembrane region" description="Helical" evidence="1">
    <location>
        <begin position="356"/>
        <end position="377"/>
    </location>
</feature>
<dbReference type="GO" id="GO:0016020">
    <property type="term" value="C:membrane"/>
    <property type="evidence" value="ECO:0007669"/>
    <property type="project" value="InterPro"/>
</dbReference>
<keyword evidence="1" id="KW-0812">Transmembrane</keyword>
<evidence type="ECO:0000313" key="3">
    <source>
        <dbReference type="Proteomes" id="UP000016637"/>
    </source>
</evidence>
<reference evidence="2 3" key="1">
    <citation type="submission" date="2013-08" db="EMBL/GenBank/DDBJ databases">
        <authorList>
            <person name="Weinstock G."/>
            <person name="Sodergren E."/>
            <person name="Wylie T."/>
            <person name="Fulton L."/>
            <person name="Fulton R."/>
            <person name="Fronick C."/>
            <person name="O'Laughlin M."/>
            <person name="Godfrey J."/>
            <person name="Miner T."/>
            <person name="Herter B."/>
            <person name="Appelbaum E."/>
            <person name="Cordes M."/>
            <person name="Lek S."/>
            <person name="Wollam A."/>
            <person name="Pepin K.H."/>
            <person name="Palsikar V.B."/>
            <person name="Mitreva M."/>
            <person name="Wilson R.K."/>
        </authorList>
    </citation>
    <scope>NUCLEOTIDE SEQUENCE [LARGE SCALE GENOMIC DNA]</scope>
    <source>
        <strain evidence="2 3">ATCC 700627</strain>
    </source>
</reference>
<dbReference type="PIRSF" id="PIRSF037259">
    <property type="entry name" value="EcsB_ABC"/>
    <property type="match status" value="1"/>
</dbReference>
<feature type="transmembrane region" description="Helical" evidence="1">
    <location>
        <begin position="190"/>
        <end position="207"/>
    </location>
</feature>
<dbReference type="InterPro" id="IPR010288">
    <property type="entry name" value="EcsB_ABC"/>
</dbReference>
<feature type="transmembrane region" description="Helical" evidence="1">
    <location>
        <begin position="135"/>
        <end position="155"/>
    </location>
</feature>
<evidence type="ECO:0000313" key="2">
    <source>
        <dbReference type="EMBL" id="ERK60621.1"/>
    </source>
</evidence>
<protein>
    <submittedName>
        <fullName evidence="2">Bacterial ABC transporter protein EcsB</fullName>
    </submittedName>
</protein>
<keyword evidence="1" id="KW-1133">Transmembrane helix</keyword>
<proteinExistence type="predicted"/>
<gene>
    <name evidence="2" type="ORF">HMPREF1983_00043</name>
</gene>
<feature type="transmembrane region" description="Helical" evidence="1">
    <location>
        <begin position="105"/>
        <end position="123"/>
    </location>
</feature>
<dbReference type="Proteomes" id="UP000016637">
    <property type="component" value="Unassembled WGS sequence"/>
</dbReference>
<feature type="transmembrane region" description="Helical" evidence="1">
    <location>
        <begin position="167"/>
        <end position="184"/>
    </location>
</feature>
<sequence length="405" mass="47341">MTDITTIFNDRRKKEREKRALYSKYIFNSHLIMFLIIVLGAVMINYSKWLAVATKFEMRAVLIIAILLLSYLITFTKAKTFIKEADSVFLLPLEKYYVKIYKNTLTMSTIGHLVITVIFYFGTKPIIDRVGEFQNNLQIINVAILFLAIIVVNGMKLGEAVYNKPKITSSVLQYLILVLSLLKVVLHKNYYDYMVITIFIIMVMVMIKTNKVYTNINWYGAADYDKQRKENYLKFVNMFVDVPMDNIKVARRKYFDILLPKLKEDNFSVENSFKYYYYRVFLRQENTIFLALRLMLVAVMFIYSLKNSYVSMVIIVSYSYLTIIQLVPLYKKINNSIWSHVLPVKEEIKVNSFRHLLTVVMLLTTLLLTLISILLTNININNVIINIVALILANLVARIFIVKVK</sequence>
<feature type="transmembrane region" description="Helical" evidence="1">
    <location>
        <begin position="56"/>
        <end position="74"/>
    </location>
</feature>
<feature type="transmembrane region" description="Helical" evidence="1">
    <location>
        <begin position="383"/>
        <end position="401"/>
    </location>
</feature>
<accession>U2QVP5</accession>
<dbReference type="Pfam" id="PF05975">
    <property type="entry name" value="EcsB"/>
    <property type="match status" value="1"/>
</dbReference>
<dbReference type="eggNOG" id="COG4473">
    <property type="taxonomic scope" value="Bacteria"/>
</dbReference>
<keyword evidence="3" id="KW-1185">Reference proteome</keyword>
<keyword evidence="1" id="KW-0472">Membrane</keyword>
<evidence type="ECO:0000256" key="1">
    <source>
        <dbReference type="SAM" id="Phobius"/>
    </source>
</evidence>
<dbReference type="PATRIC" id="fig|1321820.3.peg.43"/>
<feature type="transmembrane region" description="Helical" evidence="1">
    <location>
        <begin position="309"/>
        <end position="330"/>
    </location>
</feature>
<dbReference type="RefSeq" id="WP_021752650.1">
    <property type="nucleotide sequence ID" value="NZ_KI271814.1"/>
</dbReference>
<feature type="transmembrane region" description="Helical" evidence="1">
    <location>
        <begin position="21"/>
        <end position="44"/>
    </location>
</feature>
<dbReference type="AlphaFoldDB" id="U2QVP5"/>
<feature type="transmembrane region" description="Helical" evidence="1">
    <location>
        <begin position="287"/>
        <end position="303"/>
    </location>
</feature>
<organism evidence="2 3">
    <name type="scientific">Gemella bergeri ATCC 700627</name>
    <dbReference type="NCBI Taxonomy" id="1321820"/>
    <lineage>
        <taxon>Bacteria</taxon>
        <taxon>Bacillati</taxon>
        <taxon>Bacillota</taxon>
        <taxon>Bacilli</taxon>
        <taxon>Bacillales</taxon>
        <taxon>Gemellaceae</taxon>
        <taxon>Gemella</taxon>
    </lineage>
</organism>
<dbReference type="HOGENOM" id="CLU_054332_1_0_9"/>
<name>U2QVP5_9BACL</name>